<accession>A0A7R9AKE0</accession>
<evidence type="ECO:0000256" key="1">
    <source>
        <dbReference type="ARBA" id="ARBA00005589"/>
    </source>
</evidence>
<dbReference type="NCBIfam" id="TIGR00166">
    <property type="entry name" value="S6"/>
    <property type="match status" value="1"/>
</dbReference>
<dbReference type="AlphaFoldDB" id="A0A7R9AKE0"/>
<dbReference type="EMBL" id="CAJPEV010042489">
    <property type="protein sequence ID" value="CAG0910081.1"/>
    <property type="molecule type" value="Genomic_DNA"/>
</dbReference>
<dbReference type="InterPro" id="IPR000529">
    <property type="entry name" value="Ribosomal_bS6"/>
</dbReference>
<dbReference type="InterPro" id="IPR020814">
    <property type="entry name" value="Ribosomal_S6_plastid/chlpt"/>
</dbReference>
<dbReference type="OrthoDB" id="8300324at2759"/>
<dbReference type="GO" id="GO:0003735">
    <property type="term" value="F:structural constituent of ribosome"/>
    <property type="evidence" value="ECO:0007669"/>
    <property type="project" value="InterPro"/>
</dbReference>
<comment type="similarity">
    <text evidence="2">Belongs to the bacterial ribosomal protein bS6 family.</text>
</comment>
<reference evidence="7" key="1">
    <citation type="submission" date="2020-11" db="EMBL/GenBank/DDBJ databases">
        <authorList>
            <person name="Tran Van P."/>
        </authorList>
    </citation>
    <scope>NUCLEOTIDE SEQUENCE</scope>
</reference>
<dbReference type="InterPro" id="IPR018275">
    <property type="entry name" value="Ribosomal_bS18_CS"/>
</dbReference>
<dbReference type="EMBL" id="LR942007">
    <property type="protein sequence ID" value="CAD7255646.1"/>
    <property type="molecule type" value="Genomic_DNA"/>
</dbReference>
<dbReference type="GO" id="GO:0006412">
    <property type="term" value="P:translation"/>
    <property type="evidence" value="ECO:0007669"/>
    <property type="project" value="InterPro"/>
</dbReference>
<gene>
    <name evidence="7" type="ORF">DSTB1V02_LOCUS15391</name>
</gene>
<dbReference type="InterPro" id="IPR014717">
    <property type="entry name" value="Transl_elong_EF1B/ribsomal_bS6"/>
</dbReference>
<keyword evidence="8" id="KW-1185">Reference proteome</keyword>
<dbReference type="InterPro" id="IPR035980">
    <property type="entry name" value="Ribosomal_bS6_sf"/>
</dbReference>
<protein>
    <recommendedName>
        <fullName evidence="5">Small ribosomal subunit protein bS6m</fullName>
    </recommendedName>
    <alternativeName>
        <fullName evidence="6">28S ribosomal protein S6, mitochondrial</fullName>
    </alternativeName>
</protein>
<name>A0A7R9AKE0_9CRUS</name>
<dbReference type="PROSITE" id="PS00057">
    <property type="entry name" value="RIBOSOMAL_S18"/>
    <property type="match status" value="1"/>
</dbReference>
<sequence>EFKAATKNLKKFITDNEGEIVGEDTWGLRSFAYPIDKKTTGLYYIMEYQAAGTLNSKFTIQMNRDESIMRFMITALDKHAVAYNARKRSDIKYLTTNRVEVREKKYCRFKKMGIHYIDYKDPEFLKRFLNDQGKILPRRIT</sequence>
<evidence type="ECO:0000313" key="8">
    <source>
        <dbReference type="Proteomes" id="UP000677054"/>
    </source>
</evidence>
<comment type="similarity">
    <text evidence="1">Belongs to the bacterial ribosomal protein bS18 family.</text>
</comment>
<keyword evidence="4" id="KW-0687">Ribonucleoprotein</keyword>
<evidence type="ECO:0000256" key="2">
    <source>
        <dbReference type="ARBA" id="ARBA00009512"/>
    </source>
</evidence>
<evidence type="ECO:0000256" key="3">
    <source>
        <dbReference type="ARBA" id="ARBA00022980"/>
    </source>
</evidence>
<evidence type="ECO:0000256" key="4">
    <source>
        <dbReference type="ARBA" id="ARBA00023274"/>
    </source>
</evidence>
<feature type="non-terminal residue" evidence="7">
    <location>
        <position position="1"/>
    </location>
</feature>
<dbReference type="Gene3D" id="4.10.640.10">
    <property type="entry name" value="Ribosomal protein S18"/>
    <property type="match status" value="1"/>
</dbReference>
<feature type="non-terminal residue" evidence="7">
    <location>
        <position position="141"/>
    </location>
</feature>
<proteinExistence type="inferred from homology"/>
<dbReference type="InterPro" id="IPR036870">
    <property type="entry name" value="Ribosomal_bS18_sf"/>
</dbReference>
<dbReference type="GO" id="GO:0005840">
    <property type="term" value="C:ribosome"/>
    <property type="evidence" value="ECO:0007669"/>
    <property type="project" value="UniProtKB-KW"/>
</dbReference>
<evidence type="ECO:0000313" key="7">
    <source>
        <dbReference type="EMBL" id="CAD7255646.1"/>
    </source>
</evidence>
<keyword evidence="3" id="KW-0689">Ribosomal protein</keyword>
<dbReference type="CDD" id="cd00473">
    <property type="entry name" value="bS6"/>
    <property type="match status" value="1"/>
</dbReference>
<dbReference type="SUPFAM" id="SSF54995">
    <property type="entry name" value="Ribosomal protein S6"/>
    <property type="match status" value="1"/>
</dbReference>
<organism evidence="7">
    <name type="scientific">Darwinula stevensoni</name>
    <dbReference type="NCBI Taxonomy" id="69355"/>
    <lineage>
        <taxon>Eukaryota</taxon>
        <taxon>Metazoa</taxon>
        <taxon>Ecdysozoa</taxon>
        <taxon>Arthropoda</taxon>
        <taxon>Crustacea</taxon>
        <taxon>Oligostraca</taxon>
        <taxon>Ostracoda</taxon>
        <taxon>Podocopa</taxon>
        <taxon>Podocopida</taxon>
        <taxon>Darwinulocopina</taxon>
        <taxon>Darwinuloidea</taxon>
        <taxon>Darwinulidae</taxon>
        <taxon>Darwinula</taxon>
    </lineage>
</organism>
<dbReference type="Proteomes" id="UP000677054">
    <property type="component" value="Unassembled WGS sequence"/>
</dbReference>
<evidence type="ECO:0000256" key="5">
    <source>
        <dbReference type="ARBA" id="ARBA00035170"/>
    </source>
</evidence>
<dbReference type="InterPro" id="IPR001648">
    <property type="entry name" value="Ribosomal_bS18"/>
</dbReference>
<dbReference type="Gene3D" id="3.30.70.60">
    <property type="match status" value="1"/>
</dbReference>
<dbReference type="NCBIfam" id="TIGR00165">
    <property type="entry name" value="S18"/>
    <property type="match status" value="1"/>
</dbReference>
<dbReference type="GO" id="GO:1990904">
    <property type="term" value="C:ribonucleoprotein complex"/>
    <property type="evidence" value="ECO:0007669"/>
    <property type="project" value="UniProtKB-KW"/>
</dbReference>
<evidence type="ECO:0000256" key="6">
    <source>
        <dbReference type="ARBA" id="ARBA00035365"/>
    </source>
</evidence>
<dbReference type="SUPFAM" id="SSF46911">
    <property type="entry name" value="Ribosomal protein S18"/>
    <property type="match status" value="1"/>
</dbReference>
<dbReference type="Pfam" id="PF01084">
    <property type="entry name" value="Ribosomal_S18"/>
    <property type="match status" value="1"/>
</dbReference>
<dbReference type="GO" id="GO:0019843">
    <property type="term" value="F:rRNA binding"/>
    <property type="evidence" value="ECO:0007669"/>
    <property type="project" value="InterPro"/>
</dbReference>
<dbReference type="Pfam" id="PF01250">
    <property type="entry name" value="Ribosomal_S6"/>
    <property type="match status" value="1"/>
</dbReference>